<dbReference type="Proteomes" id="UP001157502">
    <property type="component" value="Chromosome 10"/>
</dbReference>
<keyword evidence="2" id="KW-1185">Reference proteome</keyword>
<gene>
    <name evidence="1" type="ORF">DPEC_G00125320</name>
</gene>
<accession>A0ACC2GRY3</accession>
<evidence type="ECO:0000313" key="1">
    <source>
        <dbReference type="EMBL" id="KAJ8006156.1"/>
    </source>
</evidence>
<sequence>MAVQQLHDGTTSVSIANPATGNIHQDGRRGAFISSARKSDFEVLRGEVKERLWPPPWCLQSYHNEQGRAPFLQEVKSTVGCGESDSRESIPLSRVDPAQTPAAPTLPYHRQRVVLVVLGPLEINYGCNAGAVKFVVSSIISMLKATKALQ</sequence>
<organism evidence="1 2">
    <name type="scientific">Dallia pectoralis</name>
    <name type="common">Alaska blackfish</name>
    <dbReference type="NCBI Taxonomy" id="75939"/>
    <lineage>
        <taxon>Eukaryota</taxon>
        <taxon>Metazoa</taxon>
        <taxon>Chordata</taxon>
        <taxon>Craniata</taxon>
        <taxon>Vertebrata</taxon>
        <taxon>Euteleostomi</taxon>
        <taxon>Actinopterygii</taxon>
        <taxon>Neopterygii</taxon>
        <taxon>Teleostei</taxon>
        <taxon>Protacanthopterygii</taxon>
        <taxon>Esociformes</taxon>
        <taxon>Umbridae</taxon>
        <taxon>Dallia</taxon>
    </lineage>
</organism>
<evidence type="ECO:0000313" key="2">
    <source>
        <dbReference type="Proteomes" id="UP001157502"/>
    </source>
</evidence>
<reference evidence="1" key="1">
    <citation type="submission" date="2021-05" db="EMBL/GenBank/DDBJ databases">
        <authorList>
            <person name="Pan Q."/>
            <person name="Jouanno E."/>
            <person name="Zahm M."/>
            <person name="Klopp C."/>
            <person name="Cabau C."/>
            <person name="Louis A."/>
            <person name="Berthelot C."/>
            <person name="Parey E."/>
            <person name="Roest Crollius H."/>
            <person name="Montfort J."/>
            <person name="Robinson-Rechavi M."/>
            <person name="Bouchez O."/>
            <person name="Lampietro C."/>
            <person name="Lopez Roques C."/>
            <person name="Donnadieu C."/>
            <person name="Postlethwait J."/>
            <person name="Bobe J."/>
            <person name="Dillon D."/>
            <person name="Chandos A."/>
            <person name="von Hippel F."/>
            <person name="Guiguen Y."/>
        </authorList>
    </citation>
    <scope>NUCLEOTIDE SEQUENCE</scope>
    <source>
        <strain evidence="1">YG-Jan2019</strain>
    </source>
</reference>
<dbReference type="EMBL" id="CM055737">
    <property type="protein sequence ID" value="KAJ8006156.1"/>
    <property type="molecule type" value="Genomic_DNA"/>
</dbReference>
<proteinExistence type="predicted"/>
<comment type="caution">
    <text evidence="1">The sequence shown here is derived from an EMBL/GenBank/DDBJ whole genome shotgun (WGS) entry which is preliminary data.</text>
</comment>
<protein>
    <submittedName>
        <fullName evidence="1">Uncharacterized protein</fullName>
    </submittedName>
</protein>
<name>A0ACC2GRY3_DALPE</name>